<evidence type="ECO:0008006" key="4">
    <source>
        <dbReference type="Google" id="ProtNLM"/>
    </source>
</evidence>
<accession>A0A1E3BKJ0</accession>
<sequence>MERVDGCLDYAFAPRDPFNIPELARLLSDLEESHQKKLQKETQKKLEKQAAAAQKPAPSPASTEAPKPKKIKAWKPRTPRCHQMALRPSTFDVRRIKAPTEIIIMINHLPHFRDIKTLMWVFPQWRHMVPQACWRDRFIKELALHEPAQDANALDWRYLYFYADQLLAKSHGWLFRRHVLGSLEKTKVAFLKSVNPKPKHKCKRKPKRKSISKSK</sequence>
<name>A0A1E3BKJ0_ASPCR</name>
<keyword evidence="3" id="KW-1185">Reference proteome</keyword>
<comment type="caution">
    <text evidence="2">The sequence shown here is derived from an EMBL/GenBank/DDBJ whole genome shotgun (WGS) entry which is preliminary data.</text>
</comment>
<feature type="compositionally biased region" description="Basic and acidic residues" evidence="1">
    <location>
        <begin position="32"/>
        <end position="48"/>
    </location>
</feature>
<dbReference type="AlphaFoldDB" id="A0A1E3BKJ0"/>
<evidence type="ECO:0000313" key="2">
    <source>
        <dbReference type="EMBL" id="ODM21428.1"/>
    </source>
</evidence>
<evidence type="ECO:0000313" key="3">
    <source>
        <dbReference type="Proteomes" id="UP000094569"/>
    </source>
</evidence>
<dbReference type="OrthoDB" id="4485631at2759"/>
<organism evidence="2 3">
    <name type="scientific">Aspergillus cristatus</name>
    <name type="common">Chinese Fuzhuan brick tea-fermentation fungus</name>
    <name type="synonym">Eurotium cristatum</name>
    <dbReference type="NCBI Taxonomy" id="573508"/>
    <lineage>
        <taxon>Eukaryota</taxon>
        <taxon>Fungi</taxon>
        <taxon>Dikarya</taxon>
        <taxon>Ascomycota</taxon>
        <taxon>Pezizomycotina</taxon>
        <taxon>Eurotiomycetes</taxon>
        <taxon>Eurotiomycetidae</taxon>
        <taxon>Eurotiales</taxon>
        <taxon>Aspergillaceae</taxon>
        <taxon>Aspergillus</taxon>
        <taxon>Aspergillus subgen. Aspergillus</taxon>
    </lineage>
</organism>
<evidence type="ECO:0000256" key="1">
    <source>
        <dbReference type="SAM" id="MobiDB-lite"/>
    </source>
</evidence>
<reference evidence="2 3" key="1">
    <citation type="journal article" date="2016" name="BMC Genomics">
        <title>Comparative genomic and transcriptomic analyses of the Fuzhuan brick tea-fermentation fungus Aspergillus cristatus.</title>
        <authorList>
            <person name="Ge Y."/>
            <person name="Wang Y."/>
            <person name="Liu Y."/>
            <person name="Tan Y."/>
            <person name="Ren X."/>
            <person name="Zhang X."/>
            <person name="Hyde K.D."/>
            <person name="Liu Y."/>
            <person name="Liu Z."/>
        </authorList>
    </citation>
    <scope>NUCLEOTIDE SEQUENCE [LARGE SCALE GENOMIC DNA]</scope>
    <source>
        <strain evidence="2 3">GZAAS20.1005</strain>
    </source>
</reference>
<feature type="compositionally biased region" description="Low complexity" evidence="1">
    <location>
        <begin position="49"/>
        <end position="65"/>
    </location>
</feature>
<proteinExistence type="predicted"/>
<feature type="region of interest" description="Disordered" evidence="1">
    <location>
        <begin position="32"/>
        <end position="74"/>
    </location>
</feature>
<gene>
    <name evidence="2" type="ORF">SI65_02272</name>
</gene>
<dbReference type="EMBL" id="JXNT01000002">
    <property type="protein sequence ID" value="ODM21428.1"/>
    <property type="molecule type" value="Genomic_DNA"/>
</dbReference>
<dbReference type="Proteomes" id="UP000094569">
    <property type="component" value="Unassembled WGS sequence"/>
</dbReference>
<dbReference type="VEuPathDB" id="FungiDB:SI65_02272"/>
<protein>
    <recommendedName>
        <fullName evidence="4">F-box domain-containing protein</fullName>
    </recommendedName>
</protein>